<evidence type="ECO:0000313" key="1">
    <source>
        <dbReference type="EMBL" id="RNA24601.1"/>
    </source>
</evidence>
<organism evidence="1 2">
    <name type="scientific">Brachionus plicatilis</name>
    <name type="common">Marine rotifer</name>
    <name type="synonym">Brachionus muelleri</name>
    <dbReference type="NCBI Taxonomy" id="10195"/>
    <lineage>
        <taxon>Eukaryota</taxon>
        <taxon>Metazoa</taxon>
        <taxon>Spiralia</taxon>
        <taxon>Gnathifera</taxon>
        <taxon>Rotifera</taxon>
        <taxon>Eurotatoria</taxon>
        <taxon>Monogononta</taxon>
        <taxon>Pseudotrocha</taxon>
        <taxon>Ploima</taxon>
        <taxon>Brachionidae</taxon>
        <taxon>Brachionus</taxon>
    </lineage>
</organism>
<accession>A0A3M7RM44</accession>
<gene>
    <name evidence="1" type="ORF">BpHYR1_048450</name>
</gene>
<keyword evidence="2" id="KW-1185">Reference proteome</keyword>
<dbReference type="AlphaFoldDB" id="A0A3M7RM44"/>
<comment type="caution">
    <text evidence="1">The sequence shown here is derived from an EMBL/GenBank/DDBJ whole genome shotgun (WGS) entry which is preliminary data.</text>
</comment>
<evidence type="ECO:0000313" key="2">
    <source>
        <dbReference type="Proteomes" id="UP000276133"/>
    </source>
</evidence>
<dbReference type="EMBL" id="REGN01003093">
    <property type="protein sequence ID" value="RNA24601.1"/>
    <property type="molecule type" value="Genomic_DNA"/>
</dbReference>
<sequence>NLGGENNPPESYNFLFYFSVLNFRENNNFFCCLSANTNSNKKKSEITHSIEKTSIRGNDFASNIELLGFTNFYNHIAVTSNLDLPINKLLNYELFYIIIDCLVKQY</sequence>
<feature type="non-terminal residue" evidence="1">
    <location>
        <position position="1"/>
    </location>
</feature>
<name>A0A3M7RM44_BRAPC</name>
<reference evidence="1 2" key="1">
    <citation type="journal article" date="2018" name="Sci. Rep.">
        <title>Genomic signatures of local adaptation to the degree of environmental predictability in rotifers.</title>
        <authorList>
            <person name="Franch-Gras L."/>
            <person name="Hahn C."/>
            <person name="Garcia-Roger E.M."/>
            <person name="Carmona M.J."/>
            <person name="Serra M."/>
            <person name="Gomez A."/>
        </authorList>
    </citation>
    <scope>NUCLEOTIDE SEQUENCE [LARGE SCALE GENOMIC DNA]</scope>
    <source>
        <strain evidence="1">HYR1</strain>
    </source>
</reference>
<proteinExistence type="predicted"/>
<protein>
    <submittedName>
        <fullName evidence="1">Uncharacterized protein</fullName>
    </submittedName>
</protein>
<dbReference type="Proteomes" id="UP000276133">
    <property type="component" value="Unassembled WGS sequence"/>
</dbReference>